<feature type="compositionally biased region" description="Low complexity" evidence="1">
    <location>
        <begin position="52"/>
        <end position="61"/>
    </location>
</feature>
<evidence type="ECO:0000313" key="2">
    <source>
        <dbReference type="EMBL" id="GAT43021.1"/>
    </source>
</evidence>
<dbReference type="Proteomes" id="UP000815677">
    <property type="component" value="Unassembled WGS sequence"/>
</dbReference>
<feature type="compositionally biased region" description="Polar residues" evidence="1">
    <location>
        <begin position="62"/>
        <end position="72"/>
    </location>
</feature>
<feature type="region of interest" description="Disordered" evidence="1">
    <location>
        <begin position="175"/>
        <end position="226"/>
    </location>
</feature>
<organism evidence="2 3">
    <name type="scientific">Mycena chlorophos</name>
    <name type="common">Agaric fungus</name>
    <name type="synonym">Agaricus chlorophos</name>
    <dbReference type="NCBI Taxonomy" id="658473"/>
    <lineage>
        <taxon>Eukaryota</taxon>
        <taxon>Fungi</taxon>
        <taxon>Dikarya</taxon>
        <taxon>Basidiomycota</taxon>
        <taxon>Agaricomycotina</taxon>
        <taxon>Agaricomycetes</taxon>
        <taxon>Agaricomycetidae</taxon>
        <taxon>Agaricales</taxon>
        <taxon>Marasmiineae</taxon>
        <taxon>Mycenaceae</taxon>
        <taxon>Mycena</taxon>
    </lineage>
</organism>
<reference evidence="2" key="1">
    <citation type="submission" date="2014-09" db="EMBL/GenBank/DDBJ databases">
        <title>Genome sequence of the luminous mushroom Mycena chlorophos for searching fungal bioluminescence genes.</title>
        <authorList>
            <person name="Tanaka Y."/>
            <person name="Kasuga D."/>
            <person name="Oba Y."/>
            <person name="Hase S."/>
            <person name="Sato K."/>
            <person name="Oba Y."/>
            <person name="Sakakibara Y."/>
        </authorList>
    </citation>
    <scope>NUCLEOTIDE SEQUENCE</scope>
</reference>
<feature type="compositionally biased region" description="Acidic residues" evidence="1">
    <location>
        <begin position="415"/>
        <end position="428"/>
    </location>
</feature>
<dbReference type="EMBL" id="DF838479">
    <property type="protein sequence ID" value="GAT43021.1"/>
    <property type="molecule type" value="Genomic_DNA"/>
</dbReference>
<feature type="compositionally biased region" description="Basic and acidic residues" evidence="1">
    <location>
        <begin position="380"/>
        <end position="389"/>
    </location>
</feature>
<name>A0ABQ0KVX2_MYCCL</name>
<feature type="compositionally biased region" description="Basic and acidic residues" evidence="1">
    <location>
        <begin position="401"/>
        <end position="414"/>
    </location>
</feature>
<protein>
    <submittedName>
        <fullName evidence="2">Uncharacterized protein</fullName>
    </submittedName>
</protein>
<evidence type="ECO:0000313" key="3">
    <source>
        <dbReference type="Proteomes" id="UP000815677"/>
    </source>
</evidence>
<feature type="compositionally biased region" description="Basic residues" evidence="1">
    <location>
        <begin position="326"/>
        <end position="338"/>
    </location>
</feature>
<proteinExistence type="predicted"/>
<accession>A0ABQ0KVX2</accession>
<feature type="compositionally biased region" description="Low complexity" evidence="1">
    <location>
        <begin position="135"/>
        <end position="146"/>
    </location>
</feature>
<feature type="compositionally biased region" description="Basic residues" evidence="1">
    <location>
        <begin position="190"/>
        <end position="199"/>
    </location>
</feature>
<feature type="region of interest" description="Disordered" evidence="1">
    <location>
        <begin position="323"/>
        <end position="428"/>
    </location>
</feature>
<gene>
    <name evidence="2" type="ORF">MCHLO_00714</name>
</gene>
<sequence length="428" mass="46363">MADNSNAPPKPPKAKRVPKTTAKNPSDPQSKKGKQKKPDAAAGSPATPPSPTTTASTTSSGLTITVPRNQGPNGAAVGHENTSGGGSTTGGNSAPRVPATNMSMGDASTRPNTSGDASQAPGGLSHGRANTSLHAGNGPAAPAGGNSSDAMAQLTALLTQNPEFLAQAMVLMGQSTKTAPPERPTNGRSSGRRSPKKPTRPNPPVARDPESGKKIPKRKKGQSIQVGMRLTNESPLYNAIQDTVHHYVDRADIPEGKSWHKAPLDKKALVIQGVANKIPYMRRMQDDWATEHLASQYMANQRKRKYKKGLLAVPEQYTHLKENAAKRKTSGSRVKMARRIREEKARRRAEREQERMGEPARKRRRIYQASTEQPEFVEGSSRDGQRHSDDEDSDDEFGNSDDAHPTIDKSYKPYEDEDEDDESDEDSE</sequence>
<feature type="region of interest" description="Disordered" evidence="1">
    <location>
        <begin position="1"/>
        <end position="148"/>
    </location>
</feature>
<evidence type="ECO:0000256" key="1">
    <source>
        <dbReference type="SAM" id="MobiDB-lite"/>
    </source>
</evidence>
<feature type="compositionally biased region" description="Acidic residues" evidence="1">
    <location>
        <begin position="390"/>
        <end position="399"/>
    </location>
</feature>
<keyword evidence="3" id="KW-1185">Reference proteome</keyword>
<feature type="compositionally biased region" description="Basic and acidic residues" evidence="1">
    <location>
        <begin position="339"/>
        <end position="360"/>
    </location>
</feature>